<accession>A0A2H3CZS3</accession>
<organism evidence="1 2">
    <name type="scientific">Armillaria gallica</name>
    <name type="common">Bulbous honey fungus</name>
    <name type="synonym">Armillaria bulbosa</name>
    <dbReference type="NCBI Taxonomy" id="47427"/>
    <lineage>
        <taxon>Eukaryota</taxon>
        <taxon>Fungi</taxon>
        <taxon>Dikarya</taxon>
        <taxon>Basidiomycota</taxon>
        <taxon>Agaricomycotina</taxon>
        <taxon>Agaricomycetes</taxon>
        <taxon>Agaricomycetidae</taxon>
        <taxon>Agaricales</taxon>
        <taxon>Marasmiineae</taxon>
        <taxon>Physalacriaceae</taxon>
        <taxon>Armillaria</taxon>
    </lineage>
</organism>
<reference evidence="2" key="1">
    <citation type="journal article" date="2017" name="Nat. Ecol. Evol.">
        <title>Genome expansion and lineage-specific genetic innovations in the forest pathogenic fungi Armillaria.</title>
        <authorList>
            <person name="Sipos G."/>
            <person name="Prasanna A.N."/>
            <person name="Walter M.C."/>
            <person name="O'Connor E."/>
            <person name="Balint B."/>
            <person name="Krizsan K."/>
            <person name="Kiss B."/>
            <person name="Hess J."/>
            <person name="Varga T."/>
            <person name="Slot J."/>
            <person name="Riley R."/>
            <person name="Boka B."/>
            <person name="Rigling D."/>
            <person name="Barry K."/>
            <person name="Lee J."/>
            <person name="Mihaltcheva S."/>
            <person name="LaButti K."/>
            <person name="Lipzen A."/>
            <person name="Waldron R."/>
            <person name="Moloney N.M."/>
            <person name="Sperisen C."/>
            <person name="Kredics L."/>
            <person name="Vagvoelgyi C."/>
            <person name="Patrignani A."/>
            <person name="Fitzpatrick D."/>
            <person name="Nagy I."/>
            <person name="Doyle S."/>
            <person name="Anderson J.B."/>
            <person name="Grigoriev I.V."/>
            <person name="Gueldener U."/>
            <person name="Muensterkoetter M."/>
            <person name="Nagy L.G."/>
        </authorList>
    </citation>
    <scope>NUCLEOTIDE SEQUENCE [LARGE SCALE GENOMIC DNA]</scope>
    <source>
        <strain evidence="2">Ar21-2</strain>
    </source>
</reference>
<evidence type="ECO:0000313" key="1">
    <source>
        <dbReference type="EMBL" id="PBK81603.1"/>
    </source>
</evidence>
<keyword evidence="2" id="KW-1185">Reference proteome</keyword>
<dbReference type="EMBL" id="KZ293727">
    <property type="protein sequence ID" value="PBK81603.1"/>
    <property type="molecule type" value="Genomic_DNA"/>
</dbReference>
<dbReference type="InParanoid" id="A0A2H3CZS3"/>
<gene>
    <name evidence="1" type="ORF">ARMGADRAFT_854087</name>
</gene>
<sequence length="57" mass="6664">RLTDTHMGKYMAKKIFEVLREYDLLEDVLGKTSDNASSNDTTLDHLEHLFKELRKPV</sequence>
<name>A0A2H3CZS3_ARMGA</name>
<dbReference type="AlphaFoldDB" id="A0A2H3CZS3"/>
<feature type="non-terminal residue" evidence="1">
    <location>
        <position position="1"/>
    </location>
</feature>
<evidence type="ECO:0000313" key="2">
    <source>
        <dbReference type="Proteomes" id="UP000217790"/>
    </source>
</evidence>
<dbReference type="Proteomes" id="UP000217790">
    <property type="component" value="Unassembled WGS sequence"/>
</dbReference>
<dbReference type="OrthoDB" id="2748837at2759"/>
<protein>
    <submittedName>
        <fullName evidence="1">Uncharacterized protein</fullName>
    </submittedName>
</protein>
<feature type="non-terminal residue" evidence="1">
    <location>
        <position position="57"/>
    </location>
</feature>
<proteinExistence type="predicted"/>